<name>A0A409WWE9_PSICY</name>
<reference evidence="2 3" key="1">
    <citation type="journal article" date="2018" name="Evol. Lett.">
        <title>Horizontal gene cluster transfer increased hallucinogenic mushroom diversity.</title>
        <authorList>
            <person name="Reynolds H.T."/>
            <person name="Vijayakumar V."/>
            <person name="Gluck-Thaler E."/>
            <person name="Korotkin H.B."/>
            <person name="Matheny P.B."/>
            <person name="Slot J.C."/>
        </authorList>
    </citation>
    <scope>NUCLEOTIDE SEQUENCE [LARGE SCALE GENOMIC DNA]</scope>
    <source>
        <strain evidence="2 3">2631</strain>
    </source>
</reference>
<organism evidence="2 3">
    <name type="scientific">Psilocybe cyanescens</name>
    <dbReference type="NCBI Taxonomy" id="93625"/>
    <lineage>
        <taxon>Eukaryota</taxon>
        <taxon>Fungi</taxon>
        <taxon>Dikarya</taxon>
        <taxon>Basidiomycota</taxon>
        <taxon>Agaricomycotina</taxon>
        <taxon>Agaricomycetes</taxon>
        <taxon>Agaricomycetidae</taxon>
        <taxon>Agaricales</taxon>
        <taxon>Agaricineae</taxon>
        <taxon>Strophariaceae</taxon>
        <taxon>Psilocybe</taxon>
    </lineage>
</organism>
<evidence type="ECO:0000313" key="2">
    <source>
        <dbReference type="EMBL" id="PPQ82860.1"/>
    </source>
</evidence>
<protein>
    <submittedName>
        <fullName evidence="2">Uncharacterized protein</fullName>
    </submittedName>
</protein>
<dbReference type="EMBL" id="NHYD01003089">
    <property type="protein sequence ID" value="PPQ82860.1"/>
    <property type="molecule type" value="Genomic_DNA"/>
</dbReference>
<feature type="compositionally biased region" description="Basic and acidic residues" evidence="1">
    <location>
        <begin position="318"/>
        <end position="327"/>
    </location>
</feature>
<dbReference type="AlphaFoldDB" id="A0A409WWE9"/>
<evidence type="ECO:0000313" key="3">
    <source>
        <dbReference type="Proteomes" id="UP000283269"/>
    </source>
</evidence>
<keyword evidence="3" id="KW-1185">Reference proteome</keyword>
<evidence type="ECO:0000256" key="1">
    <source>
        <dbReference type="SAM" id="MobiDB-lite"/>
    </source>
</evidence>
<dbReference type="InParanoid" id="A0A409WWE9"/>
<proteinExistence type="predicted"/>
<dbReference type="Proteomes" id="UP000283269">
    <property type="component" value="Unassembled WGS sequence"/>
</dbReference>
<feature type="compositionally biased region" description="Polar residues" evidence="1">
    <location>
        <begin position="365"/>
        <end position="376"/>
    </location>
</feature>
<accession>A0A409WWE9</accession>
<sequence length="376" mass="40025">MPDKDNVGHACFECNQKKKKCLLAATSAPHLGYGTIINMEMEEIFAGKEFDPDVSVGRQDLKDLEWRYAQPEDLVGVLINLIIGMCVLKDKNVHLCLKIRILKAQADSQTTFLQQHLPANIALIVKEAITQTLPTSQPTVPTMSSVPAPSSVPTLSSVPALSSVPTQPSFDIYAPVAAISTPIHHCKSASPIKCWHEATPLSPAASLPMAMPEYIPHLPSALNNPHTPRMSLPPSSSEEYFEDEQTRDVDGNVKIGDDNQDDNDACGNKPGSECTHNGSAEIVDDKQDDDSACGDRPSGKHTHNGHANDGNSGSASDSNHKGLRGKDCGPVNVSNNERASAGNHGGANNGNHLQTGNGDCGRASHGNQADTSNGDH</sequence>
<comment type="caution">
    <text evidence="2">The sequence shown here is derived from an EMBL/GenBank/DDBJ whole genome shotgun (WGS) entry which is preliminary data.</text>
</comment>
<feature type="compositionally biased region" description="Basic and acidic residues" evidence="1">
    <location>
        <begin position="244"/>
        <end position="257"/>
    </location>
</feature>
<feature type="region of interest" description="Disordered" evidence="1">
    <location>
        <begin position="220"/>
        <end position="376"/>
    </location>
</feature>
<feature type="compositionally biased region" description="Low complexity" evidence="1">
    <location>
        <begin position="307"/>
        <end position="317"/>
    </location>
</feature>
<gene>
    <name evidence="2" type="ORF">CVT25_009718</name>
</gene>